<dbReference type="EMBL" id="FMYQ01000046">
    <property type="protein sequence ID" value="SDE40191.1"/>
    <property type="molecule type" value="Genomic_DNA"/>
</dbReference>
<sequence length="382" mass="40587">MKTSWKIWVPALFVCGAAHAQNTVTLYGLLDEGLNYTNNAGHGAALKMSSGDVLGSRFGLKGSEDLGGGLSAVFRLENGFNASNGALGQGGRLFGRQAYVGLSSAQYGTLTFGRQYDPTSDLFSAMTAAGNWAGNVASTPFDNDNADWDFRVNNSVKYASPTVAGFSGEAMYAFSNTAGGFAENRVISAAGQYEVGGLKAVAGYLRIDHPGLGTAGAVTSDSVFDARRHETIDAAVSYQFSKALIGFAYSHANVDDPTGSAYFTQPVTPANGGTWTSWKFDNFQVNGQYFITPALWAGASYTYTIGHLDTTAGNYQPKWHTASLMLDYDLSKRTSFYIQGAYQHVQSANTGTQFDNAQTPASAGISSSPNQLVARVAMVQKF</sequence>
<evidence type="ECO:0000256" key="8">
    <source>
        <dbReference type="ARBA" id="ARBA00023114"/>
    </source>
</evidence>
<dbReference type="PANTHER" id="PTHR34501">
    <property type="entry name" value="PROTEIN YDDL-RELATED"/>
    <property type="match status" value="1"/>
</dbReference>
<dbReference type="Proteomes" id="UP000198908">
    <property type="component" value="Unassembled WGS sequence"/>
</dbReference>
<proteinExistence type="predicted"/>
<evidence type="ECO:0000256" key="5">
    <source>
        <dbReference type="ARBA" id="ARBA00022692"/>
    </source>
</evidence>
<keyword evidence="8" id="KW-0626">Porin</keyword>
<keyword evidence="3" id="KW-0813">Transport</keyword>
<keyword evidence="4" id="KW-1134">Transmembrane beta strand</keyword>
<dbReference type="InterPro" id="IPR002299">
    <property type="entry name" value="Porin_Neis"/>
</dbReference>
<evidence type="ECO:0000259" key="12">
    <source>
        <dbReference type="Pfam" id="PF13609"/>
    </source>
</evidence>
<dbReference type="AlphaFoldDB" id="A0A1G7CLU1"/>
<name>A0A1G7CLU1_9BURK</name>
<dbReference type="InterPro" id="IPR023614">
    <property type="entry name" value="Porin_dom_sf"/>
</dbReference>
<comment type="subcellular location">
    <subcellularLocation>
        <location evidence="1">Cell outer membrane</location>
        <topology evidence="1">Multi-pass membrane protein</topology>
    </subcellularLocation>
</comment>
<evidence type="ECO:0000256" key="2">
    <source>
        <dbReference type="ARBA" id="ARBA00011233"/>
    </source>
</evidence>
<keyword evidence="7" id="KW-0406">Ion transport</keyword>
<evidence type="ECO:0000313" key="13">
    <source>
        <dbReference type="EMBL" id="SDE40191.1"/>
    </source>
</evidence>
<dbReference type="InterPro" id="IPR050298">
    <property type="entry name" value="Gram-neg_bact_OMP"/>
</dbReference>
<dbReference type="PRINTS" id="PR00184">
    <property type="entry name" value="NEISSPPORIN"/>
</dbReference>
<dbReference type="PANTHER" id="PTHR34501:SF9">
    <property type="entry name" value="MAJOR OUTER MEMBRANE PROTEIN P.IA"/>
    <property type="match status" value="1"/>
</dbReference>
<dbReference type="PRINTS" id="PR00182">
    <property type="entry name" value="ECOLNEIPORIN"/>
</dbReference>
<dbReference type="STRING" id="416944.SAMN05421548_14623"/>
<keyword evidence="9" id="KW-0472">Membrane</keyword>
<feature type="chain" id="PRO_5011695293" evidence="11">
    <location>
        <begin position="21"/>
        <end position="382"/>
    </location>
</feature>
<dbReference type="GO" id="GO:0034220">
    <property type="term" value="P:monoatomic ion transmembrane transport"/>
    <property type="evidence" value="ECO:0007669"/>
    <property type="project" value="InterPro"/>
</dbReference>
<keyword evidence="5" id="KW-0812">Transmembrane</keyword>
<dbReference type="InterPro" id="IPR001702">
    <property type="entry name" value="Porin_Gram-ve"/>
</dbReference>
<evidence type="ECO:0000256" key="6">
    <source>
        <dbReference type="ARBA" id="ARBA00022729"/>
    </source>
</evidence>
<evidence type="ECO:0000256" key="3">
    <source>
        <dbReference type="ARBA" id="ARBA00022448"/>
    </source>
</evidence>
<comment type="subunit">
    <text evidence="2">Homotrimer.</text>
</comment>
<evidence type="ECO:0000256" key="11">
    <source>
        <dbReference type="SAM" id="SignalP"/>
    </source>
</evidence>
<organism evidence="13 14">
    <name type="scientific">Paraburkholderia lycopersici</name>
    <dbReference type="NCBI Taxonomy" id="416944"/>
    <lineage>
        <taxon>Bacteria</taxon>
        <taxon>Pseudomonadati</taxon>
        <taxon>Pseudomonadota</taxon>
        <taxon>Betaproteobacteria</taxon>
        <taxon>Burkholderiales</taxon>
        <taxon>Burkholderiaceae</taxon>
        <taxon>Paraburkholderia</taxon>
    </lineage>
</organism>
<evidence type="ECO:0000256" key="7">
    <source>
        <dbReference type="ARBA" id="ARBA00023065"/>
    </source>
</evidence>
<evidence type="ECO:0000256" key="1">
    <source>
        <dbReference type="ARBA" id="ARBA00004571"/>
    </source>
</evidence>
<dbReference type="SUPFAM" id="SSF56935">
    <property type="entry name" value="Porins"/>
    <property type="match status" value="1"/>
</dbReference>
<evidence type="ECO:0000256" key="10">
    <source>
        <dbReference type="ARBA" id="ARBA00023237"/>
    </source>
</evidence>
<dbReference type="GO" id="GO:0046930">
    <property type="term" value="C:pore complex"/>
    <property type="evidence" value="ECO:0007669"/>
    <property type="project" value="UniProtKB-KW"/>
</dbReference>
<dbReference type="RefSeq" id="WP_092006085.1">
    <property type="nucleotide sequence ID" value="NZ_FMYQ01000046.1"/>
</dbReference>
<reference evidence="14" key="1">
    <citation type="submission" date="2016-09" db="EMBL/GenBank/DDBJ databases">
        <authorList>
            <person name="Varghese N."/>
            <person name="Submissions S."/>
        </authorList>
    </citation>
    <scope>NUCLEOTIDE SEQUENCE [LARGE SCALE GENOMIC DNA]</scope>
    <source>
        <strain evidence="14">TNe-862</strain>
    </source>
</reference>
<evidence type="ECO:0000256" key="9">
    <source>
        <dbReference type="ARBA" id="ARBA00023136"/>
    </source>
</evidence>
<dbReference type="OrthoDB" id="8982743at2"/>
<accession>A0A1G7CLU1</accession>
<gene>
    <name evidence="13" type="ORF">SAMN05421548_14623</name>
</gene>
<feature type="signal peptide" evidence="11">
    <location>
        <begin position="1"/>
        <end position="20"/>
    </location>
</feature>
<keyword evidence="10" id="KW-0998">Cell outer membrane</keyword>
<keyword evidence="14" id="KW-1185">Reference proteome</keyword>
<dbReference type="GO" id="GO:0009279">
    <property type="term" value="C:cell outer membrane"/>
    <property type="evidence" value="ECO:0007669"/>
    <property type="project" value="UniProtKB-SubCell"/>
</dbReference>
<keyword evidence="6 11" id="KW-0732">Signal</keyword>
<protein>
    <submittedName>
        <fullName evidence="13">Outer membrane protein (Porin)</fullName>
    </submittedName>
</protein>
<evidence type="ECO:0000256" key="4">
    <source>
        <dbReference type="ARBA" id="ARBA00022452"/>
    </source>
</evidence>
<dbReference type="Gene3D" id="2.40.160.10">
    <property type="entry name" value="Porin"/>
    <property type="match status" value="1"/>
</dbReference>
<dbReference type="InterPro" id="IPR033900">
    <property type="entry name" value="Gram_neg_porin_domain"/>
</dbReference>
<feature type="domain" description="Porin" evidence="12">
    <location>
        <begin position="12"/>
        <end position="344"/>
    </location>
</feature>
<dbReference type="Pfam" id="PF13609">
    <property type="entry name" value="Porin_4"/>
    <property type="match status" value="1"/>
</dbReference>
<dbReference type="CDD" id="cd00342">
    <property type="entry name" value="gram_neg_porins"/>
    <property type="match status" value="1"/>
</dbReference>
<evidence type="ECO:0000313" key="14">
    <source>
        <dbReference type="Proteomes" id="UP000198908"/>
    </source>
</evidence>
<dbReference type="GO" id="GO:0015288">
    <property type="term" value="F:porin activity"/>
    <property type="evidence" value="ECO:0007669"/>
    <property type="project" value="UniProtKB-KW"/>
</dbReference>